<evidence type="ECO:0000256" key="1">
    <source>
        <dbReference type="ARBA" id="ARBA00001917"/>
    </source>
</evidence>
<dbReference type="CDD" id="cd02933">
    <property type="entry name" value="OYE_like_FMN"/>
    <property type="match status" value="1"/>
</dbReference>
<evidence type="ECO:0000256" key="3">
    <source>
        <dbReference type="ARBA" id="ARBA00023002"/>
    </source>
</evidence>
<proteinExistence type="inferred from homology"/>
<accession>A0A842HQI2</accession>
<dbReference type="PANTHER" id="PTHR22893:SF91">
    <property type="entry name" value="NADPH DEHYDROGENASE 2-RELATED"/>
    <property type="match status" value="1"/>
</dbReference>
<dbReference type="InterPro" id="IPR013785">
    <property type="entry name" value="Aldolase_TIM"/>
</dbReference>
<name>A0A842HQI2_9SPHN</name>
<gene>
    <name evidence="5" type="ORF">H6P80_00030</name>
</gene>
<dbReference type="EMBL" id="JACJVJ010000001">
    <property type="protein sequence ID" value="MBC2775998.1"/>
    <property type="molecule type" value="Genomic_DNA"/>
</dbReference>
<dbReference type="AlphaFoldDB" id="A0A842HQI2"/>
<evidence type="ECO:0000259" key="4">
    <source>
        <dbReference type="Pfam" id="PF00724"/>
    </source>
</evidence>
<organism evidence="5 6">
    <name type="scientific">Parasphingopyxis marina</name>
    <dbReference type="NCBI Taxonomy" id="2761622"/>
    <lineage>
        <taxon>Bacteria</taxon>
        <taxon>Pseudomonadati</taxon>
        <taxon>Pseudomonadota</taxon>
        <taxon>Alphaproteobacteria</taxon>
        <taxon>Sphingomonadales</taxon>
        <taxon>Sphingomonadaceae</taxon>
        <taxon>Parasphingopyxis</taxon>
    </lineage>
</organism>
<dbReference type="GO" id="GO:0005829">
    <property type="term" value="C:cytosol"/>
    <property type="evidence" value="ECO:0007669"/>
    <property type="project" value="UniProtKB-ARBA"/>
</dbReference>
<dbReference type="GO" id="GO:0016628">
    <property type="term" value="F:oxidoreductase activity, acting on the CH-CH group of donors, NAD or NADP as acceptor"/>
    <property type="evidence" value="ECO:0007669"/>
    <property type="project" value="UniProtKB-ARBA"/>
</dbReference>
<dbReference type="Proteomes" id="UP000564378">
    <property type="component" value="Unassembled WGS sequence"/>
</dbReference>
<comment type="caution">
    <text evidence="5">The sequence shown here is derived from an EMBL/GenBank/DDBJ whole genome shotgun (WGS) entry which is preliminary data.</text>
</comment>
<dbReference type="Pfam" id="PF00724">
    <property type="entry name" value="Oxidored_FMN"/>
    <property type="match status" value="1"/>
</dbReference>
<reference evidence="5 6" key="1">
    <citation type="submission" date="2020-08" db="EMBL/GenBank/DDBJ databases">
        <title>Draft genome sequence of Parasphingopyxis sp. GrpM-11.</title>
        <authorList>
            <person name="Oh J."/>
            <person name="Roh D.-H."/>
        </authorList>
    </citation>
    <scope>NUCLEOTIDE SEQUENCE [LARGE SCALE GENOMIC DNA]</scope>
    <source>
        <strain evidence="5 6">GrpM-11</strain>
    </source>
</reference>
<dbReference type="InterPro" id="IPR045247">
    <property type="entry name" value="Oye-like"/>
</dbReference>
<dbReference type="InterPro" id="IPR001155">
    <property type="entry name" value="OxRdtase_FMN_N"/>
</dbReference>
<evidence type="ECO:0000313" key="5">
    <source>
        <dbReference type="EMBL" id="MBC2775998.1"/>
    </source>
</evidence>
<evidence type="ECO:0000256" key="2">
    <source>
        <dbReference type="ARBA" id="ARBA00005979"/>
    </source>
</evidence>
<evidence type="ECO:0000313" key="6">
    <source>
        <dbReference type="Proteomes" id="UP000564378"/>
    </source>
</evidence>
<keyword evidence="3" id="KW-0560">Oxidoreductase</keyword>
<dbReference type="Gene3D" id="3.20.20.70">
    <property type="entry name" value="Aldolase class I"/>
    <property type="match status" value="1"/>
</dbReference>
<dbReference type="SUPFAM" id="SSF51395">
    <property type="entry name" value="FMN-linked oxidoreductases"/>
    <property type="match status" value="1"/>
</dbReference>
<dbReference type="FunFam" id="3.20.20.70:FF:000059">
    <property type="entry name" value="N-ethylmaleimide reductase, FMN-linked"/>
    <property type="match status" value="1"/>
</dbReference>
<comment type="cofactor">
    <cofactor evidence="1">
        <name>FMN</name>
        <dbReference type="ChEBI" id="CHEBI:58210"/>
    </cofactor>
</comment>
<sequence length="398" mass="42060">MAAPTSAPTRRARVFGTGGTFPINAPCAAETARNRALYPHLLSEGRVGGFAVRNRIVMAPLTRARSPDTVPNALNVEYYRQRAGAGMIISEATAICLQGTGAYKGPGLYDERQVAGWQNVTSAVHAQGGLIIAQLWHAGRMAHPDFLPDGLWPVSSSAITADAIVATPNGRQHLVKPRQLEAAEIEEIPGRYAAAAKAAVDAGFDGVELHGANGYLIDQFLRSCANERTDGWGGTIAKRCRFLFEVAAAVAAVAGPQKTGVRLSPTSPIGDMQDENPLALYTHAVRGLDDLSIGYLHIVEGNTSGEPQAEDRILTQALRRSFKGDVIVNNGYDLDTAEDAIADGMATAVSFGRPFIANPDLPARARQGLPLAAVNRATLYIDGETGYTDYPAAGGATS</sequence>
<feature type="domain" description="NADH:flavin oxidoreductase/NADH oxidase N-terminal" evidence="4">
    <location>
        <begin position="47"/>
        <end position="371"/>
    </location>
</feature>
<dbReference type="PANTHER" id="PTHR22893">
    <property type="entry name" value="NADH OXIDOREDUCTASE-RELATED"/>
    <property type="match status" value="1"/>
</dbReference>
<dbReference type="GO" id="GO:0010181">
    <property type="term" value="F:FMN binding"/>
    <property type="evidence" value="ECO:0007669"/>
    <property type="project" value="InterPro"/>
</dbReference>
<keyword evidence="6" id="KW-1185">Reference proteome</keyword>
<comment type="similarity">
    <text evidence="2">Belongs to the NADH:flavin oxidoreductase/NADH oxidase family.</text>
</comment>
<protein>
    <submittedName>
        <fullName evidence="5">Alkene reductase</fullName>
    </submittedName>
</protein>